<dbReference type="PANTHER" id="PTHR24271:SF48">
    <property type="entry name" value="KALLIKREIN-14"/>
    <property type="match status" value="1"/>
</dbReference>
<dbReference type="AlphaFoldDB" id="A0A8C3Q2E0"/>
<dbReference type="InterPro" id="IPR009003">
    <property type="entry name" value="Peptidase_S1_PA"/>
</dbReference>
<evidence type="ECO:0000313" key="9">
    <source>
        <dbReference type="Proteomes" id="UP000694543"/>
    </source>
</evidence>
<evidence type="ECO:0000259" key="7">
    <source>
        <dbReference type="PROSITE" id="PS50240"/>
    </source>
</evidence>
<organism evidence="8 9">
    <name type="scientific">Chrysolophus pictus</name>
    <name type="common">Golden pheasant</name>
    <name type="synonym">Phasianus pictus</name>
    <dbReference type="NCBI Taxonomy" id="9089"/>
    <lineage>
        <taxon>Eukaryota</taxon>
        <taxon>Metazoa</taxon>
        <taxon>Chordata</taxon>
        <taxon>Craniata</taxon>
        <taxon>Vertebrata</taxon>
        <taxon>Euteleostomi</taxon>
        <taxon>Archelosauria</taxon>
        <taxon>Archosauria</taxon>
        <taxon>Dinosauria</taxon>
        <taxon>Saurischia</taxon>
        <taxon>Theropoda</taxon>
        <taxon>Coelurosauria</taxon>
        <taxon>Aves</taxon>
        <taxon>Neognathae</taxon>
        <taxon>Galloanserae</taxon>
        <taxon>Galliformes</taxon>
        <taxon>Phasianidae</taxon>
        <taxon>Phasianinae</taxon>
        <taxon>Chrysolophus</taxon>
    </lineage>
</organism>
<accession>A0A8C3Q2E0</accession>
<keyword evidence="9" id="KW-1185">Reference proteome</keyword>
<dbReference type="GO" id="GO:0030141">
    <property type="term" value="C:secretory granule"/>
    <property type="evidence" value="ECO:0007669"/>
    <property type="project" value="TreeGrafter"/>
</dbReference>
<evidence type="ECO:0000256" key="5">
    <source>
        <dbReference type="ARBA" id="ARBA00023157"/>
    </source>
</evidence>
<dbReference type="PROSITE" id="PS00135">
    <property type="entry name" value="TRYPSIN_SER"/>
    <property type="match status" value="1"/>
</dbReference>
<comment type="similarity">
    <text evidence="1">Belongs to the peptidase S1 family. Snake venom subfamily.</text>
</comment>
<feature type="domain" description="Peptidase S1" evidence="7">
    <location>
        <begin position="1"/>
        <end position="152"/>
    </location>
</feature>
<evidence type="ECO:0000256" key="4">
    <source>
        <dbReference type="ARBA" id="ARBA00022825"/>
    </source>
</evidence>
<keyword evidence="4" id="KW-0720">Serine protease</keyword>
<dbReference type="PROSITE" id="PS50240">
    <property type="entry name" value="TRYPSIN_DOM"/>
    <property type="match status" value="1"/>
</dbReference>
<evidence type="ECO:0000313" key="8">
    <source>
        <dbReference type="Ensembl" id="ENSCPIP00010017262.1"/>
    </source>
</evidence>
<keyword evidence="2" id="KW-0645">Protease</keyword>
<evidence type="ECO:0000256" key="1">
    <source>
        <dbReference type="ARBA" id="ARBA00009228"/>
    </source>
</evidence>
<dbReference type="GO" id="GO:0006508">
    <property type="term" value="P:proteolysis"/>
    <property type="evidence" value="ECO:0007669"/>
    <property type="project" value="UniProtKB-KW"/>
</dbReference>
<dbReference type="Ensembl" id="ENSCPIT00010020530.1">
    <property type="protein sequence ID" value="ENSCPIP00010017262.1"/>
    <property type="gene ID" value="ENSCPIG00010013761.1"/>
</dbReference>
<dbReference type="Gene3D" id="2.40.10.10">
    <property type="entry name" value="Trypsin-like serine proteases"/>
    <property type="match status" value="2"/>
</dbReference>
<dbReference type="FunFam" id="2.40.10.10:FF:000010">
    <property type="entry name" value="Kallikrein related peptidase 11"/>
    <property type="match status" value="1"/>
</dbReference>
<dbReference type="SUPFAM" id="SSF50494">
    <property type="entry name" value="Trypsin-like serine proteases"/>
    <property type="match status" value="1"/>
</dbReference>
<dbReference type="InterPro" id="IPR001254">
    <property type="entry name" value="Trypsin_dom"/>
</dbReference>
<dbReference type="PANTHER" id="PTHR24271">
    <property type="entry name" value="KALLIKREIN-RELATED"/>
    <property type="match status" value="1"/>
</dbReference>
<dbReference type="CDD" id="cd00190">
    <property type="entry name" value="Tryp_SPc"/>
    <property type="match status" value="1"/>
</dbReference>
<dbReference type="InterPro" id="IPR033116">
    <property type="entry name" value="TRYPSIN_SER"/>
</dbReference>
<name>A0A8C3Q2E0_CHRPC</name>
<proteinExistence type="inferred from homology"/>
<dbReference type="Pfam" id="PF00089">
    <property type="entry name" value="Trypsin"/>
    <property type="match status" value="1"/>
</dbReference>
<evidence type="ECO:0000256" key="3">
    <source>
        <dbReference type="ARBA" id="ARBA00022801"/>
    </source>
</evidence>
<protein>
    <recommendedName>
        <fullName evidence="7">Peptidase S1 domain-containing protein</fullName>
    </recommendedName>
</protein>
<evidence type="ECO:0000256" key="6">
    <source>
        <dbReference type="SAM" id="MobiDB-lite"/>
    </source>
</evidence>
<sequence>MLIKLLQPARFTQHVKPLPLASSCPVAGMTCQISGWGSITSPEVTFPEDLHCAKVTIVPEERCRRVYPGSITSNMVCAGEHRNRADSCQGDSGGPLVCDGRLQSTAPNGPKFGEILRGCETPNPPQQVTPNLGQFYGVVRPRLPHFVSPQKRSQIRGPESVPNLRHFHSPKRPQIQRDSMGL</sequence>
<dbReference type="InterPro" id="IPR043504">
    <property type="entry name" value="Peptidase_S1_PA_chymotrypsin"/>
</dbReference>
<reference evidence="8" key="1">
    <citation type="submission" date="2025-08" db="UniProtKB">
        <authorList>
            <consortium name="Ensembl"/>
        </authorList>
    </citation>
    <scope>IDENTIFICATION</scope>
</reference>
<keyword evidence="5" id="KW-1015">Disulfide bond</keyword>
<dbReference type="SMART" id="SM00020">
    <property type="entry name" value="Tryp_SPc"/>
    <property type="match status" value="1"/>
</dbReference>
<reference evidence="8" key="2">
    <citation type="submission" date="2025-09" db="UniProtKB">
        <authorList>
            <consortium name="Ensembl"/>
        </authorList>
    </citation>
    <scope>IDENTIFICATION</scope>
</reference>
<dbReference type="GO" id="GO:0004252">
    <property type="term" value="F:serine-type endopeptidase activity"/>
    <property type="evidence" value="ECO:0007669"/>
    <property type="project" value="InterPro"/>
</dbReference>
<feature type="region of interest" description="Disordered" evidence="6">
    <location>
        <begin position="148"/>
        <end position="182"/>
    </location>
</feature>
<keyword evidence="3" id="KW-0378">Hydrolase</keyword>
<evidence type="ECO:0000256" key="2">
    <source>
        <dbReference type="ARBA" id="ARBA00022670"/>
    </source>
</evidence>
<dbReference type="Proteomes" id="UP000694543">
    <property type="component" value="Unplaced"/>
</dbReference>